<evidence type="ECO:0000256" key="4">
    <source>
        <dbReference type="ARBA" id="ARBA00022840"/>
    </source>
</evidence>
<evidence type="ECO:0000259" key="5">
    <source>
        <dbReference type="PROSITE" id="PS50011"/>
    </source>
</evidence>
<dbReference type="SUPFAM" id="SSF56112">
    <property type="entry name" value="Protein kinase-like (PK-like)"/>
    <property type="match status" value="1"/>
</dbReference>
<gene>
    <name evidence="6" type="ORF">AWC05_07715</name>
</gene>
<evidence type="ECO:0000313" key="7">
    <source>
        <dbReference type="Proteomes" id="UP000193010"/>
    </source>
</evidence>
<feature type="domain" description="Protein kinase" evidence="5">
    <location>
        <begin position="1"/>
        <end position="238"/>
    </location>
</feature>
<dbReference type="GO" id="GO:0004674">
    <property type="term" value="F:protein serine/threonine kinase activity"/>
    <property type="evidence" value="ECO:0007669"/>
    <property type="project" value="TreeGrafter"/>
</dbReference>
<keyword evidence="3" id="KW-0418">Kinase</keyword>
<name>A0A1X1TVF6_MYCFL</name>
<dbReference type="SMART" id="SM00220">
    <property type="entry name" value="S_TKc"/>
    <property type="match status" value="1"/>
</dbReference>
<dbReference type="PANTHER" id="PTHR43289:SF34">
    <property type="entry name" value="SERINE_THREONINE-PROTEIN KINASE YBDM-RELATED"/>
    <property type="match status" value="1"/>
</dbReference>
<protein>
    <recommendedName>
        <fullName evidence="5">Protein kinase domain-containing protein</fullName>
    </recommendedName>
</protein>
<dbReference type="Proteomes" id="UP000193010">
    <property type="component" value="Unassembled WGS sequence"/>
</dbReference>
<dbReference type="PROSITE" id="PS50011">
    <property type="entry name" value="PROTEIN_KINASE_DOM"/>
    <property type="match status" value="1"/>
</dbReference>
<sequence>MLKVVALTATSPTTLTRAEREVELLKSLTSPHVVKVVSDLVALGSPARGATWLEEFLDGEDLSPLLTSKWSWSDVARLGYEVALGLAAAHANGVIHRDLSPNNVRRLSSGSYKVMDFGFARHTLRTGITGIGQPGTYGYHTPEHMNAYSGVPMPSSDVFGVGILMYQALTGNIPIPYHGDDADYARRLQRAELVADLGTERPDLGAGEQAIVLQMLHAQPARRFRNGRKLADALEPFV</sequence>
<dbReference type="CDD" id="cd14014">
    <property type="entry name" value="STKc_PknB_like"/>
    <property type="match status" value="1"/>
</dbReference>
<dbReference type="InterPro" id="IPR011009">
    <property type="entry name" value="Kinase-like_dom_sf"/>
</dbReference>
<dbReference type="Pfam" id="PF00069">
    <property type="entry name" value="Pkinase"/>
    <property type="match status" value="1"/>
</dbReference>
<dbReference type="InterPro" id="IPR000719">
    <property type="entry name" value="Prot_kinase_dom"/>
</dbReference>
<keyword evidence="7" id="KW-1185">Reference proteome</keyword>
<evidence type="ECO:0000313" key="6">
    <source>
        <dbReference type="EMBL" id="ORV48389.1"/>
    </source>
</evidence>
<evidence type="ECO:0000256" key="2">
    <source>
        <dbReference type="ARBA" id="ARBA00022741"/>
    </source>
</evidence>
<dbReference type="Gene3D" id="1.10.510.10">
    <property type="entry name" value="Transferase(Phosphotransferase) domain 1"/>
    <property type="match status" value="1"/>
</dbReference>
<dbReference type="GO" id="GO:0005524">
    <property type="term" value="F:ATP binding"/>
    <property type="evidence" value="ECO:0007669"/>
    <property type="project" value="UniProtKB-KW"/>
</dbReference>
<reference evidence="6 7" key="1">
    <citation type="submission" date="2016-01" db="EMBL/GenBank/DDBJ databases">
        <title>The new phylogeny of the genus Mycobacterium.</title>
        <authorList>
            <person name="Tarcisio F."/>
            <person name="Conor M."/>
            <person name="Antonella G."/>
            <person name="Elisabetta G."/>
            <person name="Giulia F.S."/>
            <person name="Sara T."/>
            <person name="Anna F."/>
            <person name="Clotilde B."/>
            <person name="Roberto B."/>
            <person name="Veronica D.S."/>
            <person name="Fabio R."/>
            <person name="Monica P."/>
            <person name="Olivier J."/>
            <person name="Enrico T."/>
            <person name="Nicola S."/>
        </authorList>
    </citation>
    <scope>NUCLEOTIDE SEQUENCE [LARGE SCALE GENOMIC DNA]</scope>
    <source>
        <strain evidence="6 7">DSM 44852</strain>
    </source>
</reference>
<dbReference type="STRING" id="292462.AWC05_07715"/>
<keyword evidence="4" id="KW-0067">ATP-binding</keyword>
<accession>A0A1X1TVF6</accession>
<comment type="caution">
    <text evidence="6">The sequence shown here is derived from an EMBL/GenBank/DDBJ whole genome shotgun (WGS) entry which is preliminary data.</text>
</comment>
<keyword evidence="2" id="KW-0547">Nucleotide-binding</keyword>
<dbReference type="EMBL" id="LQOV01000034">
    <property type="protein sequence ID" value="ORV48389.1"/>
    <property type="molecule type" value="Genomic_DNA"/>
</dbReference>
<dbReference type="AlphaFoldDB" id="A0A1X1TVF6"/>
<keyword evidence="1" id="KW-0808">Transferase</keyword>
<dbReference type="PANTHER" id="PTHR43289">
    <property type="entry name" value="MITOGEN-ACTIVATED PROTEIN KINASE KINASE KINASE 20-RELATED"/>
    <property type="match status" value="1"/>
</dbReference>
<evidence type="ECO:0000256" key="1">
    <source>
        <dbReference type="ARBA" id="ARBA00022679"/>
    </source>
</evidence>
<evidence type="ECO:0000256" key="3">
    <source>
        <dbReference type="ARBA" id="ARBA00022777"/>
    </source>
</evidence>
<organism evidence="6 7">
    <name type="scientific">Mycobacterium florentinum</name>
    <dbReference type="NCBI Taxonomy" id="292462"/>
    <lineage>
        <taxon>Bacteria</taxon>
        <taxon>Bacillati</taxon>
        <taxon>Actinomycetota</taxon>
        <taxon>Actinomycetes</taxon>
        <taxon>Mycobacteriales</taxon>
        <taxon>Mycobacteriaceae</taxon>
        <taxon>Mycobacterium</taxon>
        <taxon>Mycobacterium simiae complex</taxon>
    </lineage>
</organism>
<proteinExistence type="predicted"/>